<sequence length="304" mass="33787">MCLIMIRSRLSTLAQVMLYKDNQLLLTCASRDSMVLAGKTYIPPAYMAFAPSGTGMGPPVYVNYGRLQDFNYFRDTDLHGKVIVVRSGKITGGEKVRNAERVGAAAVVVFPDASDLAPRGDTQPFPDSIWIGGSAIQRGSAAYMRGDPLTPGYPAVESLYRPMIDDAELARTVAQPISYDDARSILKQVSRQAHRDNYGIQSLEEYYRVAIYVPYLDFLTASLARLFSESTERSFKLLQLHPSKMKHLSLVEFAAFAEELQCFYGIDNFKEEAISWEMDGTACPDNWDPMLGIPCFVNATSALQ</sequence>
<gene>
    <name evidence="1" type="ORF">HPB49_022383</name>
</gene>
<dbReference type="Proteomes" id="UP000821865">
    <property type="component" value="Chromosome 1"/>
</dbReference>
<reference evidence="1" key="1">
    <citation type="submission" date="2020-05" db="EMBL/GenBank/DDBJ databases">
        <title>Large-scale comparative analyses of tick genomes elucidate their genetic diversity and vector capacities.</title>
        <authorList>
            <person name="Jia N."/>
            <person name="Wang J."/>
            <person name="Shi W."/>
            <person name="Du L."/>
            <person name="Sun Y."/>
            <person name="Zhan W."/>
            <person name="Jiang J."/>
            <person name="Wang Q."/>
            <person name="Zhang B."/>
            <person name="Ji P."/>
            <person name="Sakyi L.B."/>
            <person name="Cui X."/>
            <person name="Yuan T."/>
            <person name="Jiang B."/>
            <person name="Yang W."/>
            <person name="Lam T.T.-Y."/>
            <person name="Chang Q."/>
            <person name="Ding S."/>
            <person name="Wang X."/>
            <person name="Zhu J."/>
            <person name="Ruan X."/>
            <person name="Zhao L."/>
            <person name="Wei J."/>
            <person name="Que T."/>
            <person name="Du C."/>
            <person name="Cheng J."/>
            <person name="Dai P."/>
            <person name="Han X."/>
            <person name="Huang E."/>
            <person name="Gao Y."/>
            <person name="Liu J."/>
            <person name="Shao H."/>
            <person name="Ye R."/>
            <person name="Li L."/>
            <person name="Wei W."/>
            <person name="Wang X."/>
            <person name="Wang C."/>
            <person name="Yang T."/>
            <person name="Huo Q."/>
            <person name="Li W."/>
            <person name="Guo W."/>
            <person name="Chen H."/>
            <person name="Zhou L."/>
            <person name="Ni X."/>
            <person name="Tian J."/>
            <person name="Zhou Y."/>
            <person name="Sheng Y."/>
            <person name="Liu T."/>
            <person name="Pan Y."/>
            <person name="Xia L."/>
            <person name="Li J."/>
            <person name="Zhao F."/>
            <person name="Cao W."/>
        </authorList>
    </citation>
    <scope>NUCLEOTIDE SEQUENCE</scope>
    <source>
        <strain evidence="1">Dsil-2018</strain>
    </source>
</reference>
<comment type="caution">
    <text evidence="1">The sequence shown here is derived from an EMBL/GenBank/DDBJ whole genome shotgun (WGS) entry which is preliminary data.</text>
</comment>
<name>A0ACB8E4E5_DERSI</name>
<dbReference type="EMBL" id="CM023470">
    <property type="protein sequence ID" value="KAH7981209.1"/>
    <property type="molecule type" value="Genomic_DNA"/>
</dbReference>
<proteinExistence type="predicted"/>
<evidence type="ECO:0000313" key="1">
    <source>
        <dbReference type="EMBL" id="KAH7981209.1"/>
    </source>
</evidence>
<organism evidence="1 2">
    <name type="scientific">Dermacentor silvarum</name>
    <name type="common">Tick</name>
    <dbReference type="NCBI Taxonomy" id="543639"/>
    <lineage>
        <taxon>Eukaryota</taxon>
        <taxon>Metazoa</taxon>
        <taxon>Ecdysozoa</taxon>
        <taxon>Arthropoda</taxon>
        <taxon>Chelicerata</taxon>
        <taxon>Arachnida</taxon>
        <taxon>Acari</taxon>
        <taxon>Parasitiformes</taxon>
        <taxon>Ixodida</taxon>
        <taxon>Ixodoidea</taxon>
        <taxon>Ixodidae</taxon>
        <taxon>Rhipicephalinae</taxon>
        <taxon>Dermacentor</taxon>
    </lineage>
</organism>
<evidence type="ECO:0000313" key="2">
    <source>
        <dbReference type="Proteomes" id="UP000821865"/>
    </source>
</evidence>
<keyword evidence="2" id="KW-1185">Reference proteome</keyword>
<accession>A0ACB8E4E5</accession>
<protein>
    <submittedName>
        <fullName evidence="1">Uncharacterized protein</fullName>
    </submittedName>
</protein>